<name>N1Q933_PSEFD</name>
<dbReference type="InterPro" id="IPR058664">
    <property type="entry name" value="ARB_00930-like_C"/>
</dbReference>
<dbReference type="HOGENOM" id="CLU_1034870_0_0_1"/>
<organism evidence="2 3">
    <name type="scientific">Pseudocercospora fijiensis (strain CIRAD86)</name>
    <name type="common">Black leaf streak disease fungus</name>
    <name type="synonym">Mycosphaerella fijiensis</name>
    <dbReference type="NCBI Taxonomy" id="383855"/>
    <lineage>
        <taxon>Eukaryota</taxon>
        <taxon>Fungi</taxon>
        <taxon>Dikarya</taxon>
        <taxon>Ascomycota</taxon>
        <taxon>Pezizomycotina</taxon>
        <taxon>Dothideomycetes</taxon>
        <taxon>Dothideomycetidae</taxon>
        <taxon>Mycosphaerellales</taxon>
        <taxon>Mycosphaerellaceae</taxon>
        <taxon>Pseudocercospora</taxon>
    </lineage>
</organism>
<protein>
    <recommendedName>
        <fullName evidence="1">Beta-lactamase-like ARB-00930-like C-terminal domain-containing protein</fullName>
    </recommendedName>
</protein>
<dbReference type="RefSeq" id="XP_007922033.1">
    <property type="nucleotide sequence ID" value="XM_007923842.1"/>
</dbReference>
<evidence type="ECO:0000313" key="3">
    <source>
        <dbReference type="Proteomes" id="UP000016932"/>
    </source>
</evidence>
<feature type="domain" description="Beta-lactamase-like ARB-00930-like C-terminal" evidence="1">
    <location>
        <begin position="92"/>
        <end position="234"/>
    </location>
</feature>
<dbReference type="eggNOG" id="ENOG502S3SB">
    <property type="taxonomic scope" value="Eukaryota"/>
</dbReference>
<sequence length="269" mass="30568">MSKFLRYILTNYNGIATGLNWLLPASWATGLNTFCGMPFEIFRTDRILEQSQRPVTFVTKSDDDTRGLGDWYYILGRGRMELVRAMEVAIWESVRQSYSGSYVSTNPSLNSSLLLNVSVSKGLHLTGFISNGTDVFNSVLPTWGIETLDEERSWYAQLVPTLLYKNEPERDGEIWRVLVVPERLPEDEENVWSAFCPTDIDTLLYAGKAINEIVFWSERDEKTLELLAWDVSLAASKTSRYAETSLQLLELRSDTKSCIVHENLPTSAL</sequence>
<dbReference type="Pfam" id="PF26335">
    <property type="entry name" value="ARB_00930_C"/>
    <property type="match status" value="1"/>
</dbReference>
<gene>
    <name evidence="2" type="ORF">MYCFIDRAFT_206333</name>
</gene>
<dbReference type="GeneID" id="19336468"/>
<evidence type="ECO:0000259" key="1">
    <source>
        <dbReference type="Pfam" id="PF26335"/>
    </source>
</evidence>
<dbReference type="EMBL" id="KB446555">
    <property type="protein sequence ID" value="EME89384.1"/>
    <property type="molecule type" value="Genomic_DNA"/>
</dbReference>
<dbReference type="VEuPathDB" id="FungiDB:MYCFIDRAFT_206333"/>
<reference evidence="2 3" key="1">
    <citation type="journal article" date="2012" name="PLoS Pathog.">
        <title>Diverse lifestyles and strategies of plant pathogenesis encoded in the genomes of eighteen Dothideomycetes fungi.</title>
        <authorList>
            <person name="Ohm R.A."/>
            <person name="Feau N."/>
            <person name="Henrissat B."/>
            <person name="Schoch C.L."/>
            <person name="Horwitz B.A."/>
            <person name="Barry K.W."/>
            <person name="Condon B.J."/>
            <person name="Copeland A.C."/>
            <person name="Dhillon B."/>
            <person name="Glaser F."/>
            <person name="Hesse C.N."/>
            <person name="Kosti I."/>
            <person name="LaButti K."/>
            <person name="Lindquist E.A."/>
            <person name="Lucas S."/>
            <person name="Salamov A.A."/>
            <person name="Bradshaw R.E."/>
            <person name="Ciuffetti L."/>
            <person name="Hamelin R.C."/>
            <person name="Kema G.H.J."/>
            <person name="Lawrence C."/>
            <person name="Scott J.A."/>
            <person name="Spatafora J.W."/>
            <person name="Turgeon B.G."/>
            <person name="de Wit P.J.G.M."/>
            <person name="Zhong S."/>
            <person name="Goodwin S.B."/>
            <person name="Grigoriev I.V."/>
        </authorList>
    </citation>
    <scope>NUCLEOTIDE SEQUENCE [LARGE SCALE GENOMIC DNA]</scope>
    <source>
        <strain evidence="2 3">CIRAD86</strain>
    </source>
</reference>
<evidence type="ECO:0000313" key="2">
    <source>
        <dbReference type="EMBL" id="EME89384.1"/>
    </source>
</evidence>
<accession>N1Q933</accession>
<dbReference type="Proteomes" id="UP000016932">
    <property type="component" value="Unassembled WGS sequence"/>
</dbReference>
<dbReference type="KEGG" id="pfj:MYCFIDRAFT_206333"/>
<dbReference type="OrthoDB" id="5946976at2759"/>
<proteinExistence type="predicted"/>
<dbReference type="AlphaFoldDB" id="N1Q933"/>
<keyword evidence="3" id="KW-1185">Reference proteome</keyword>